<feature type="transmembrane region" description="Helical" evidence="1">
    <location>
        <begin position="451"/>
        <end position="478"/>
    </location>
</feature>
<reference evidence="2" key="1">
    <citation type="journal article" date="2020" name="Nature">
        <title>Giant virus diversity and host interactions through global metagenomics.</title>
        <authorList>
            <person name="Schulz F."/>
            <person name="Roux S."/>
            <person name="Paez-Espino D."/>
            <person name="Jungbluth S."/>
            <person name="Walsh D.A."/>
            <person name="Denef V.J."/>
            <person name="McMahon K.D."/>
            <person name="Konstantinidis K.T."/>
            <person name="Eloe-Fadrosh E.A."/>
            <person name="Kyrpides N.C."/>
            <person name="Woyke T."/>
        </authorList>
    </citation>
    <scope>NUCLEOTIDE SEQUENCE</scope>
    <source>
        <strain evidence="2">GVMAG-M-3300027963-21</strain>
    </source>
</reference>
<organism evidence="2">
    <name type="scientific">viral metagenome</name>
    <dbReference type="NCBI Taxonomy" id="1070528"/>
    <lineage>
        <taxon>unclassified sequences</taxon>
        <taxon>metagenomes</taxon>
        <taxon>organismal metagenomes</taxon>
    </lineage>
</organism>
<sequence>MSICEGISKNNYICKDEKNKYTINTTSTNPVFQNINPENIQINEAKTEFGLTPKTANHYFLAEETAHCSEKWQHWFCIPNYHNRNKIIKVPDTDMMSVGKCYTYCNDDGSGSVATVPSQNNVAKCSIYNNENSEADILFNPLAIIAMFGTNFYNRTTDPVIPNYNNIRDTVGIRGSYLNDLYRVNNSNDFITLEQQRHILANTAITKENYGKQQKLILRIINVFITRGMDDDPMRMSREIRHIKKDIEKASEMFIQKYIKDIKYTKNKQDRLLIKIRDYQFNTDILESVFGKDKNAKDKLKNAISYANIIMNFVCKDGAASIDKRIRQLFKFNNVAASLVGKDEENLIKIFKAACYSCFSINHERFETYVRTSVGRDGDKVFYNEETKAILYDSGGAGAAATGTFLHKCNISDNDIGVVSSETKYKLPYYNNITFYDHQILSEYSDNEKSFVYILTIFGLFLGFIAGLCLIYAILLYISPPKGIALSWINSYLNYCSLFYSFITITVINVFCPLYYYLLCRYSKSNYTVVSLFFKIINVVIIFSVLSYAVNTLFNLLNINYCLLSNENNGEDCDNSQYIYWYMVQLYLIAIYVYSMYLMRYGRTDVEYDIIANPDVTPEHSEKYRHLLLVENYLTYIVSMFSIYKKNELAMAVEANKKDLEANAATAATGVTYGTDNPFGTGSGSPFINIGTDTPQGIFGTDTPTFNPLAALNPTQAFAQAKASAIPTVPQVSPVSFLQGVPSKLL</sequence>
<feature type="transmembrane region" description="Helical" evidence="1">
    <location>
        <begin position="579"/>
        <end position="599"/>
    </location>
</feature>
<keyword evidence="1" id="KW-1133">Transmembrane helix</keyword>
<accession>A0A6C0LNS8</accession>
<feature type="transmembrane region" description="Helical" evidence="1">
    <location>
        <begin position="498"/>
        <end position="518"/>
    </location>
</feature>
<feature type="transmembrane region" description="Helical" evidence="1">
    <location>
        <begin position="530"/>
        <end position="550"/>
    </location>
</feature>
<keyword evidence="1" id="KW-0472">Membrane</keyword>
<proteinExistence type="predicted"/>
<evidence type="ECO:0000313" key="2">
    <source>
        <dbReference type="EMBL" id="QHU31608.1"/>
    </source>
</evidence>
<keyword evidence="1" id="KW-0812">Transmembrane</keyword>
<dbReference type="AlphaFoldDB" id="A0A6C0LNS8"/>
<protein>
    <submittedName>
        <fullName evidence="2">Uncharacterized protein</fullName>
    </submittedName>
</protein>
<name>A0A6C0LNS8_9ZZZZ</name>
<dbReference type="EMBL" id="MN740531">
    <property type="protein sequence ID" value="QHU31608.1"/>
    <property type="molecule type" value="Genomic_DNA"/>
</dbReference>
<evidence type="ECO:0000256" key="1">
    <source>
        <dbReference type="SAM" id="Phobius"/>
    </source>
</evidence>